<accession>N0A574</accession>
<reference evidence="1" key="2">
    <citation type="journal article" date="2014" name="FEMS Microbiol. Lett.">
        <title>Mobile elements and mitochondrial genome expansion in the soil fungus and potato pathogen Rhizoctonia solani AG-3.</title>
        <authorList>
            <person name="Losada L."/>
            <person name="Pakala S.B."/>
            <person name="Fedorova N.D."/>
            <person name="Joardar V."/>
            <person name="Shabalina S.A."/>
            <person name="Hostetler J."/>
            <person name="Pakala S.M."/>
            <person name="Zafar N."/>
            <person name="Thomas E."/>
            <person name="Rodriguez-Carres M."/>
            <person name="Dean R."/>
            <person name="Vilgalys R."/>
            <person name="Nierman W.C."/>
            <person name="Cubeta M.A."/>
        </authorList>
    </citation>
    <scope>NUCLEOTIDE SEQUENCE</scope>
    <source>
        <strain evidence="1">AG3 Rhs1AP</strain>
    </source>
</reference>
<proteinExistence type="predicted"/>
<keyword evidence="1" id="KW-0496">Mitochondrion</keyword>
<dbReference type="EMBL" id="KC352446">
    <property type="protein sequence ID" value="AGK45397.1"/>
    <property type="molecule type" value="Genomic_DNA"/>
</dbReference>
<reference evidence="1" key="1">
    <citation type="submission" date="2012-12" db="EMBL/GenBank/DDBJ databases">
        <authorList>
            <person name="Pakala S."/>
            <person name="Fedorova N."/>
            <person name="Joardar V."/>
            <person name="Shabalina S."/>
            <person name="Hostetler J."/>
            <person name="Pakala S."/>
            <person name="Zafar N."/>
            <person name="Nierman W."/>
            <person name="Cubeta M."/>
        </authorList>
    </citation>
    <scope>NUCLEOTIDE SEQUENCE</scope>
    <source>
        <strain evidence="1">AG3 Rhs1AP</strain>
    </source>
</reference>
<gene>
    <name evidence="1" type="ORF">RSOL_m00690</name>
</gene>
<geneLocation type="mitochondrion" evidence="1"/>
<dbReference type="GeneID" id="16029512"/>
<name>N0A574_9AGAM</name>
<dbReference type="AlphaFoldDB" id="N0A574"/>
<evidence type="ECO:0000313" key="1">
    <source>
        <dbReference type="EMBL" id="AGK45397.1"/>
    </source>
</evidence>
<organism evidence="1">
    <name type="scientific">Rhizoctonia solani</name>
    <dbReference type="NCBI Taxonomy" id="456999"/>
    <lineage>
        <taxon>Eukaryota</taxon>
        <taxon>Fungi</taxon>
        <taxon>Dikarya</taxon>
        <taxon>Basidiomycota</taxon>
        <taxon>Agaricomycotina</taxon>
        <taxon>Agaricomycetes</taxon>
        <taxon>Cantharellales</taxon>
        <taxon>Ceratobasidiaceae</taxon>
        <taxon>Rhizoctonia</taxon>
    </lineage>
</organism>
<dbReference type="RefSeq" id="YP_008082019.1">
    <property type="nucleotide sequence ID" value="NC_021436.1"/>
</dbReference>
<protein>
    <submittedName>
        <fullName evidence="1">Uncharacterized protein</fullName>
    </submittedName>
</protein>
<sequence length="70" mass="7501">MLLISLMIPVVLLGIFPNVILDGLHLSVSTLLFNTTSIDPGTATVLLSSLVVIKPGKLTKEQQATFKLPE</sequence>